<proteinExistence type="predicted"/>
<sequence length="86" mass="9541">MHRHVTREQLEQCRHALASAEASDEMHALADDLLDKLLRMHDSCRLSRDVLLLALDSLALIPDLAGCVDRIRAHAGELPSRPAPPD</sequence>
<reference evidence="1 2" key="1">
    <citation type="submission" date="2018-07" db="EMBL/GenBank/DDBJ databases">
        <title>Genomic Encyclopedia of Type Strains, Phase IV (KMG-IV): sequencing the most valuable type-strain genomes for metagenomic binning, comparative biology and taxonomic classification.</title>
        <authorList>
            <person name="Goeker M."/>
        </authorList>
    </citation>
    <scope>NUCLEOTIDE SEQUENCE [LARGE SCALE GENOMIC DNA]</scope>
    <source>
        <strain evidence="1 2">DSM 21634</strain>
    </source>
</reference>
<gene>
    <name evidence="1" type="ORF">DES41_103114</name>
</gene>
<protein>
    <submittedName>
        <fullName evidence="1">Uncharacterized protein</fullName>
    </submittedName>
</protein>
<evidence type="ECO:0000313" key="2">
    <source>
        <dbReference type="Proteomes" id="UP000252884"/>
    </source>
</evidence>
<dbReference type="EMBL" id="QPJK01000003">
    <property type="protein sequence ID" value="RCW72509.1"/>
    <property type="molecule type" value="Genomic_DNA"/>
</dbReference>
<comment type="caution">
    <text evidence="1">The sequence shown here is derived from an EMBL/GenBank/DDBJ whole genome shotgun (WGS) entry which is preliminary data.</text>
</comment>
<keyword evidence="2" id="KW-1185">Reference proteome</keyword>
<name>A0A368XYG8_9BURK</name>
<dbReference type="RefSeq" id="WP_147282843.1">
    <property type="nucleotide sequence ID" value="NZ_QPJK01000003.1"/>
</dbReference>
<dbReference type="AlphaFoldDB" id="A0A368XYG8"/>
<organism evidence="1 2">
    <name type="scientific">Pseudorhodoferax soli</name>
    <dbReference type="NCBI Taxonomy" id="545864"/>
    <lineage>
        <taxon>Bacteria</taxon>
        <taxon>Pseudomonadati</taxon>
        <taxon>Pseudomonadota</taxon>
        <taxon>Betaproteobacteria</taxon>
        <taxon>Burkholderiales</taxon>
        <taxon>Comamonadaceae</taxon>
    </lineage>
</organism>
<dbReference type="Proteomes" id="UP000252884">
    <property type="component" value="Unassembled WGS sequence"/>
</dbReference>
<evidence type="ECO:0000313" key="1">
    <source>
        <dbReference type="EMBL" id="RCW72509.1"/>
    </source>
</evidence>
<accession>A0A368XYG8</accession>